<accession>A0ABV4VJP8</accession>
<sequence length="108" mass="12952">MRVVDTENRAWFLFEHEGELYLDANCSMSAFGYHYLIPLNEQESARYREMGREYLTQLAYNIHYSVPIAENSRSIYRGRDKSREFEPLSRRAIQLWRERGLQQLKTAL</sequence>
<name>A0ABV4VJP8_9GAMM</name>
<proteinExistence type="predicted"/>
<reference evidence="1 2" key="1">
    <citation type="submission" date="2024-09" db="EMBL/GenBank/DDBJ databases">
        <authorList>
            <person name="Zhang Y."/>
        </authorList>
    </citation>
    <scope>NUCLEOTIDE SEQUENCE [LARGE SCALE GENOMIC DNA]</scope>
    <source>
        <strain evidence="1 2">ZJ318</strain>
    </source>
</reference>
<gene>
    <name evidence="1" type="ORF">ACE02W_11985</name>
</gene>
<organism evidence="1 2">
    <name type="scientific">Shewanella mangrovisoli</name>
    <dbReference type="NCBI Taxonomy" id="2864211"/>
    <lineage>
        <taxon>Bacteria</taxon>
        <taxon>Pseudomonadati</taxon>
        <taxon>Pseudomonadota</taxon>
        <taxon>Gammaproteobacteria</taxon>
        <taxon>Alteromonadales</taxon>
        <taxon>Shewanellaceae</taxon>
        <taxon>Shewanella</taxon>
    </lineage>
</organism>
<dbReference type="RefSeq" id="WP_342201802.1">
    <property type="nucleotide sequence ID" value="NZ_JBCATE010000003.1"/>
</dbReference>
<dbReference type="Proteomes" id="UP001576708">
    <property type="component" value="Unassembled WGS sequence"/>
</dbReference>
<evidence type="ECO:0000313" key="2">
    <source>
        <dbReference type="Proteomes" id="UP001576708"/>
    </source>
</evidence>
<keyword evidence="2" id="KW-1185">Reference proteome</keyword>
<evidence type="ECO:0000313" key="1">
    <source>
        <dbReference type="EMBL" id="MFB2620531.1"/>
    </source>
</evidence>
<dbReference type="EMBL" id="JBHFGU010000003">
    <property type="protein sequence ID" value="MFB2620531.1"/>
    <property type="molecule type" value="Genomic_DNA"/>
</dbReference>
<comment type="caution">
    <text evidence="1">The sequence shown here is derived from an EMBL/GenBank/DDBJ whole genome shotgun (WGS) entry which is preliminary data.</text>
</comment>
<protein>
    <submittedName>
        <fullName evidence="1">Uncharacterized protein</fullName>
    </submittedName>
</protein>